<dbReference type="SUPFAM" id="SSF53383">
    <property type="entry name" value="PLP-dependent transferases"/>
    <property type="match status" value="1"/>
</dbReference>
<dbReference type="InterPro" id="IPR000192">
    <property type="entry name" value="Aminotrans_V_dom"/>
</dbReference>
<comment type="cofactor">
    <cofactor evidence="1 7 9">
        <name>pyridoxal 5'-phosphate</name>
        <dbReference type="ChEBI" id="CHEBI:597326"/>
    </cofactor>
</comment>
<dbReference type="EMBL" id="LT853885">
    <property type="protein sequence ID" value="SMR04972.1"/>
    <property type="molecule type" value="Genomic_DNA"/>
</dbReference>
<sequence length="383" mass="42223">MYGQHYFLMTPGPLALSGEVKSQMQFDMGSREGSFKKITGLMRELTINLIEGQRSHSAIPIQGSGTYGMEAALASFVSPGDKPLVCINGIYGERILKILQIRGIHAVSMRAPSNEPLSATDIAGYLEKDKSITHVCFVHCETTTGVINPLDEIAKLTKQHGLVTIVDAISSFGAIDISAKRTPFDVLVTSSNKCIEGPPGLAFVIATIDLLKKKGHPVNSFVLDVRDQWKTLEETGEWRSTPPTHVVQASTRALELLTREGVCHRSSRYGSVRDEIIRATDRYTAPLLSAKARSPVCLALTAKGVIDTENDFNSFYMHLFNYNLCIYSKFHIQTRSFRIGCMGAIKPAWILLLSAAFRDFFDNRESCRQALTHTKSLVASGSF</sequence>
<dbReference type="InterPro" id="IPR015422">
    <property type="entry name" value="PyrdxlP-dep_Trfase_small"/>
</dbReference>
<evidence type="ECO:0000313" key="12">
    <source>
        <dbReference type="EMBL" id="SMR04972.1"/>
    </source>
</evidence>
<comment type="catalytic activity">
    <reaction evidence="6 7">
        <text>(2-aminoethyl)phosphonate + pyruvate = phosphonoacetaldehyde + L-alanine</text>
        <dbReference type="Rhea" id="RHEA:17021"/>
        <dbReference type="ChEBI" id="CHEBI:15361"/>
        <dbReference type="ChEBI" id="CHEBI:57418"/>
        <dbReference type="ChEBI" id="CHEBI:57972"/>
        <dbReference type="ChEBI" id="CHEBI:58383"/>
        <dbReference type="EC" id="2.6.1.37"/>
    </reaction>
</comment>
<dbReference type="GO" id="GO:0047304">
    <property type="term" value="F:2-aminoethylphosphonate-pyruvate transaminase activity"/>
    <property type="evidence" value="ECO:0007669"/>
    <property type="project" value="UniProtKB-UniRule"/>
</dbReference>
<dbReference type="AlphaFoldDB" id="A0A1Y6H366"/>
<dbReference type="InterPro" id="IPR024169">
    <property type="entry name" value="SP_NH2Trfase/AEP_transaminase"/>
</dbReference>
<dbReference type="InterPro" id="IPR015424">
    <property type="entry name" value="PyrdxlP-dep_Trfase"/>
</dbReference>
<dbReference type="InterPro" id="IPR012703">
    <property type="entry name" value="NH2EtPonate_pyrv_transaminase"/>
</dbReference>
<dbReference type="KEGG" id="xfr:BER92_18005"/>
<comment type="function">
    <text evidence="7">Involved in phosphonate degradation.</text>
</comment>
<protein>
    <recommendedName>
        <fullName evidence="7">2-aminoethylphosphonate--pyruvate transaminase</fullName>
        <ecNumber evidence="7">2.6.1.37</ecNumber>
    </recommendedName>
    <alternativeName>
        <fullName evidence="7">2-aminoethylphosphonate aminotransferase</fullName>
    </alternativeName>
    <alternativeName>
        <fullName evidence="7">AEP transaminase</fullName>
        <shortName evidence="7">AEPT</shortName>
    </alternativeName>
</protein>
<dbReference type="HAMAP" id="MF_01376">
    <property type="entry name" value="PhnW_aminotrans_5"/>
    <property type="match status" value="1"/>
</dbReference>
<evidence type="ECO:0000259" key="10">
    <source>
        <dbReference type="Pfam" id="PF00266"/>
    </source>
</evidence>
<dbReference type="PIRSF" id="PIRSF000524">
    <property type="entry name" value="SPT"/>
    <property type="match status" value="1"/>
</dbReference>
<evidence type="ECO:0000256" key="2">
    <source>
        <dbReference type="ARBA" id="ARBA00022576"/>
    </source>
</evidence>
<evidence type="ECO:0000256" key="9">
    <source>
        <dbReference type="PIRSR" id="PIRSR000524-50"/>
    </source>
</evidence>
<dbReference type="STRING" id="48664.BER92_18005"/>
<name>A0A1Y6H366_9XANT</name>
<dbReference type="Gene3D" id="3.40.640.10">
    <property type="entry name" value="Type I PLP-dependent aspartate aminotransferase-like (Major domain)"/>
    <property type="match status" value="1"/>
</dbReference>
<feature type="binding site" evidence="8">
    <location>
        <position position="338"/>
    </location>
    <ligand>
        <name>substrate</name>
    </ligand>
</feature>
<dbReference type="Proteomes" id="UP000195877">
    <property type="component" value="Chromosome 1"/>
</dbReference>
<feature type="domain" description="Aminotransferase class V" evidence="10">
    <location>
        <begin position="28"/>
        <end position="262"/>
    </location>
</feature>
<dbReference type="NCBIfam" id="NF010006">
    <property type="entry name" value="PRK13479.1"/>
    <property type="match status" value="1"/>
</dbReference>
<keyword evidence="13" id="KW-1185">Reference proteome</keyword>
<dbReference type="GO" id="GO:0019700">
    <property type="term" value="P:organic phosphonate catabolic process"/>
    <property type="evidence" value="ECO:0007669"/>
    <property type="project" value="InterPro"/>
</dbReference>
<evidence type="ECO:0000256" key="8">
    <source>
        <dbReference type="PIRSR" id="PIRSR000524-1"/>
    </source>
</evidence>
<dbReference type="PANTHER" id="PTHR42778:SF1">
    <property type="entry name" value="2-AMINOETHYLPHOSPHONATE--PYRUVATE TRANSAMINASE"/>
    <property type="match status" value="1"/>
</dbReference>
<comment type="subunit">
    <text evidence="7">Homodimer.</text>
</comment>
<evidence type="ECO:0000256" key="6">
    <source>
        <dbReference type="ARBA" id="ARBA00049460"/>
    </source>
</evidence>
<proteinExistence type="inferred from homology"/>
<evidence type="ECO:0000313" key="13">
    <source>
        <dbReference type="Proteomes" id="UP000195877"/>
    </source>
</evidence>
<gene>
    <name evidence="7 11" type="primary">phnW</name>
    <name evidence="12" type="ORF">PD5205_03700</name>
    <name evidence="11" type="ORF">PD885_00294</name>
</gene>
<keyword evidence="5 7" id="KW-0670">Pyruvate</keyword>
<dbReference type="InterPro" id="IPR015421">
    <property type="entry name" value="PyrdxlP-dep_Trfase_major"/>
</dbReference>
<reference evidence="11 13" key="1">
    <citation type="submission" date="2017-05" db="EMBL/GenBank/DDBJ databases">
        <authorList>
            <person name="Blom J."/>
        </authorList>
    </citation>
    <scope>NUCLEOTIDE SEQUENCE [LARGE SCALE GENOMIC DNA]</scope>
    <source>
        <strain evidence="11">PD885</strain>
    </source>
</reference>
<keyword evidence="2 7" id="KW-0032">Aminotransferase</keyword>
<keyword evidence="3 7" id="KW-0808">Transferase</keyword>
<evidence type="ECO:0000313" key="11">
    <source>
        <dbReference type="EMBL" id="SMQ97566.1"/>
    </source>
</evidence>
<dbReference type="EMBL" id="LT853882">
    <property type="protein sequence ID" value="SMQ97566.1"/>
    <property type="molecule type" value="Genomic_DNA"/>
</dbReference>
<dbReference type="EC" id="2.6.1.37" evidence="7"/>
<accession>A0A1Y6H366</accession>
<dbReference type="OrthoDB" id="9766472at2"/>
<dbReference type="RefSeq" id="WP_002808260.1">
    <property type="nucleotide sequence ID" value="NZ_JAEUYP010000048.1"/>
</dbReference>
<dbReference type="Pfam" id="PF00266">
    <property type="entry name" value="Aminotran_5"/>
    <property type="match status" value="1"/>
</dbReference>
<dbReference type="eggNOG" id="COG0075">
    <property type="taxonomic scope" value="Bacteria"/>
</dbReference>
<feature type="modified residue" description="N6-(pyridoxal phosphate)lysine" evidence="7 9">
    <location>
        <position position="193"/>
    </location>
</feature>
<reference evidence="12 14" key="2">
    <citation type="submission" date="2017-05" db="EMBL/GenBank/DDBJ databases">
        <authorList>
            <person name="Song R."/>
            <person name="Chenine A.L."/>
            <person name="Ruprecht R.M."/>
        </authorList>
    </citation>
    <scope>NUCLEOTIDE SEQUENCE [LARGE SCALE GENOMIC DNA]</scope>
    <source>
        <strain evidence="12">PD5205</strain>
    </source>
</reference>
<dbReference type="Gene3D" id="3.90.1150.10">
    <property type="entry name" value="Aspartate Aminotransferase, domain 1"/>
    <property type="match status" value="1"/>
</dbReference>
<evidence type="ECO:0000256" key="4">
    <source>
        <dbReference type="ARBA" id="ARBA00022898"/>
    </source>
</evidence>
<evidence type="ECO:0000313" key="14">
    <source>
        <dbReference type="Proteomes" id="UP000195953"/>
    </source>
</evidence>
<dbReference type="PANTHER" id="PTHR42778">
    <property type="entry name" value="2-AMINOETHYLPHOSPHONATE--PYRUVATE TRANSAMINASE"/>
    <property type="match status" value="1"/>
</dbReference>
<dbReference type="Proteomes" id="UP000195953">
    <property type="component" value="Chromosome 1"/>
</dbReference>
<evidence type="ECO:0000256" key="3">
    <source>
        <dbReference type="ARBA" id="ARBA00022679"/>
    </source>
</evidence>
<evidence type="ECO:0000256" key="5">
    <source>
        <dbReference type="ARBA" id="ARBA00023317"/>
    </source>
</evidence>
<organism evidence="12 14">
    <name type="scientific">Xanthomonas fragariae</name>
    <dbReference type="NCBI Taxonomy" id="48664"/>
    <lineage>
        <taxon>Bacteria</taxon>
        <taxon>Pseudomonadati</taxon>
        <taxon>Pseudomonadota</taxon>
        <taxon>Gammaproteobacteria</taxon>
        <taxon>Lysobacterales</taxon>
        <taxon>Lysobacteraceae</taxon>
        <taxon>Xanthomonas</taxon>
    </lineage>
</organism>
<evidence type="ECO:0000256" key="7">
    <source>
        <dbReference type="HAMAP-Rule" id="MF_01376"/>
    </source>
</evidence>
<keyword evidence="4 7" id="KW-0663">Pyridoxal phosphate</keyword>
<comment type="similarity">
    <text evidence="7">Belongs to the class-V pyridoxal-phosphate-dependent aminotransferase family. PhnW subfamily.</text>
</comment>
<evidence type="ECO:0000256" key="1">
    <source>
        <dbReference type="ARBA" id="ARBA00001933"/>
    </source>
</evidence>